<dbReference type="InterPro" id="IPR000531">
    <property type="entry name" value="Beta-barrel_TonB"/>
</dbReference>
<dbReference type="InterPro" id="IPR037066">
    <property type="entry name" value="Plug_dom_sf"/>
</dbReference>
<feature type="domain" description="TonB-dependent receptor plug" evidence="7">
    <location>
        <begin position="71"/>
        <end position="192"/>
    </location>
</feature>
<proteinExistence type="inferred from homology"/>
<dbReference type="Proteomes" id="UP000230167">
    <property type="component" value="Unassembled WGS sequence"/>
</dbReference>
<evidence type="ECO:0000313" key="8">
    <source>
        <dbReference type="EMBL" id="PJL31836.1"/>
    </source>
</evidence>
<dbReference type="PANTHER" id="PTHR47234:SF2">
    <property type="entry name" value="TONB-DEPENDENT RECEPTOR"/>
    <property type="match status" value="1"/>
</dbReference>
<dbReference type="InterPro" id="IPR036942">
    <property type="entry name" value="Beta-barrel_TonB_sf"/>
</dbReference>
<evidence type="ECO:0000256" key="5">
    <source>
        <dbReference type="SAM" id="SignalP"/>
    </source>
</evidence>
<evidence type="ECO:0000313" key="9">
    <source>
        <dbReference type="Proteomes" id="UP000230167"/>
    </source>
</evidence>
<dbReference type="GO" id="GO:0009279">
    <property type="term" value="C:cell outer membrane"/>
    <property type="evidence" value="ECO:0007669"/>
    <property type="project" value="UniProtKB-SubCell"/>
</dbReference>
<sequence length="1038" mass="112716">MQKTRPLPRNPLSLALTSAILLAVALPAFAQEGDVAKETAESAKKASNEAAATQLDRITVTGSHIYRAGYDTLEPAAVVSRQDIEAYGHTNLIDALTKIPGISAGVSSRGDQAGFGAGVNFASRFGLGSNRLLTLVNGRRFVTSAPPTVFGAGGGSGIQVDMNSIPTVMVERVESLSIGGAPTYGSDAISGVNNIILRDKFEGAEVEIGFGRTTKNDNDRYSWSAIFGSGFADGRGHFTIAAELDNSDGVNALQRDFYRNGYSLQTNPTAANVARFQPWRTPGNDGRIDPSIPFNTGPADGIADQVWIRNRRISSMTFGGLIMPSDIQVRRSYQRNATGELNGFGPNNKLWHFNNKGDLVAYDPGISYPSGNASGGDGLNLNETLPLIADLERRTVYSTGSFDFNDNVRGFFELSHYSATARETLDQNVYNAAGFGAANPDGSGDQSGAMLFSANNPFLSAESRRILAENGITSFRLSRSSRDLSMNNASTDTRLSRIVLGLDGFFDIGERRFNWEASVTHGRGDFDYKGTGLIQQNFINALNVKRDASGNIVCDASAPGTTADPNCRPLNLFGENQASPEALAYVSTPTLAKARTRQTVFNASVTGGLFDMPGGEFSFAAGVEHRREEGSFTPSEYQRLGQGRSVPIQGAKGDYHTNEIFAEFLAPLFNPDWDLPGLHRLDVTLKGRRVVNSVAGGFNAYTYGIQYEPFAGIQLRGSKTQSLRAPSIAELYTSLQPAYYNIPEVCSVSAINGGTNPAIRRRNCEAFFQAYPGADPATFQASPTNTLGSVNGYTGLKNEKAKSWTAGIVFAPDWAKGLRVAADWYDIKITDVITSLSPTDIITGCFDNPDFNASNVPNANRFCSLVTRNPLSGAATDIRTEYGNGPVLMFRGWTAEVDYNWDMGRFGQVALGFYGYMPKNRGQAANADVPFVERVGTFDEPKRQFRWTAQHAIGKWSYGVTSNYTSGSQFSLTATPESRQYFKRDSWTTWDANVSYRLTDNARVNLSVLNLSDDIGPFPYVLDALGRRYMASLRYSFR</sequence>
<dbReference type="RefSeq" id="WP_100440507.1">
    <property type="nucleotide sequence ID" value="NZ_CBCPIZ010000002.1"/>
</dbReference>
<comment type="caution">
    <text evidence="8">The sequence shown here is derived from an EMBL/GenBank/DDBJ whole genome shotgun (WGS) entry which is preliminary data.</text>
</comment>
<dbReference type="OrthoDB" id="6276154at2"/>
<feature type="domain" description="TonB-dependent receptor-like beta-barrel" evidence="6">
    <location>
        <begin position="535"/>
        <end position="1011"/>
    </location>
</feature>
<dbReference type="SUPFAM" id="SSF56935">
    <property type="entry name" value="Porins"/>
    <property type="match status" value="1"/>
</dbReference>
<evidence type="ECO:0000259" key="7">
    <source>
        <dbReference type="Pfam" id="PF07715"/>
    </source>
</evidence>
<evidence type="ECO:0000256" key="2">
    <source>
        <dbReference type="ARBA" id="ARBA00023136"/>
    </source>
</evidence>
<evidence type="ECO:0000256" key="4">
    <source>
        <dbReference type="RuleBase" id="RU003357"/>
    </source>
</evidence>
<feature type="signal peptide" evidence="5">
    <location>
        <begin position="1"/>
        <end position="30"/>
    </location>
</feature>
<evidence type="ECO:0000256" key="1">
    <source>
        <dbReference type="ARBA" id="ARBA00004442"/>
    </source>
</evidence>
<organism evidence="8 9">
    <name type="scientific">Stenotrophomonas maltophilia</name>
    <name type="common">Pseudomonas maltophilia</name>
    <name type="synonym">Xanthomonas maltophilia</name>
    <dbReference type="NCBI Taxonomy" id="40324"/>
    <lineage>
        <taxon>Bacteria</taxon>
        <taxon>Pseudomonadati</taxon>
        <taxon>Pseudomonadota</taxon>
        <taxon>Gammaproteobacteria</taxon>
        <taxon>Lysobacterales</taxon>
        <taxon>Lysobacteraceae</taxon>
        <taxon>Stenotrophomonas</taxon>
        <taxon>Stenotrophomonas maltophilia group</taxon>
    </lineage>
</organism>
<dbReference type="PANTHER" id="PTHR47234">
    <property type="match status" value="1"/>
</dbReference>
<dbReference type="Gene3D" id="2.40.170.20">
    <property type="entry name" value="TonB-dependent receptor, beta-barrel domain"/>
    <property type="match status" value="1"/>
</dbReference>
<dbReference type="Gene3D" id="2.170.130.10">
    <property type="entry name" value="TonB-dependent receptor, plug domain"/>
    <property type="match status" value="1"/>
</dbReference>
<comment type="subcellular location">
    <subcellularLocation>
        <location evidence="1 4">Cell outer membrane</location>
    </subcellularLocation>
</comment>
<keyword evidence="4" id="KW-0798">TonB box</keyword>
<reference evidence="8 9" key="1">
    <citation type="journal article" date="2017" name="Front. Microbiol.">
        <title>Double-Face Meets the Bacterial World: The Opportunistic Pathogen Stenotrophomonas maltophilia.</title>
        <authorList>
            <person name="Lira F."/>
            <person name="Berg G."/>
            <person name="Martinez J.L."/>
        </authorList>
    </citation>
    <scope>NUCLEOTIDE SEQUENCE [LARGE SCALE GENOMIC DNA]</scope>
    <source>
        <strain evidence="8 9">EA1</strain>
    </source>
</reference>
<comment type="similarity">
    <text evidence="4">Belongs to the TonB-dependent receptor family.</text>
</comment>
<keyword evidence="5" id="KW-0732">Signal</keyword>
<accession>A0A2J0UEG2</accession>
<feature type="chain" id="PRO_5014425228" evidence="5">
    <location>
        <begin position="31"/>
        <end position="1038"/>
    </location>
</feature>
<dbReference type="Pfam" id="PF00593">
    <property type="entry name" value="TonB_dep_Rec_b-barrel"/>
    <property type="match status" value="1"/>
</dbReference>
<dbReference type="EMBL" id="NEQV01000002">
    <property type="protein sequence ID" value="PJL31836.1"/>
    <property type="molecule type" value="Genomic_DNA"/>
</dbReference>
<keyword evidence="3" id="KW-0998">Cell outer membrane</keyword>
<dbReference type="InterPro" id="IPR012910">
    <property type="entry name" value="Plug_dom"/>
</dbReference>
<evidence type="ECO:0000256" key="3">
    <source>
        <dbReference type="ARBA" id="ARBA00023237"/>
    </source>
</evidence>
<dbReference type="Pfam" id="PF07715">
    <property type="entry name" value="Plug"/>
    <property type="match status" value="1"/>
</dbReference>
<name>A0A2J0UEG2_STEMA</name>
<protein>
    <submittedName>
        <fullName evidence="8">TonB-dependent receptor</fullName>
    </submittedName>
</protein>
<keyword evidence="8" id="KW-0675">Receptor</keyword>
<evidence type="ECO:0000259" key="6">
    <source>
        <dbReference type="Pfam" id="PF00593"/>
    </source>
</evidence>
<keyword evidence="2 4" id="KW-0472">Membrane</keyword>
<dbReference type="AlphaFoldDB" id="A0A2J0UEG2"/>
<gene>
    <name evidence="8" type="ORF">B9Y64_09750</name>
</gene>